<organism evidence="11 12">
    <name type="scientific">Cyclobacterium marinum (strain ATCC 25205 / DSM 745 / LMG 13164 / NCIMB 1802)</name>
    <name type="common">Flectobacillus marinus</name>
    <dbReference type="NCBI Taxonomy" id="880070"/>
    <lineage>
        <taxon>Bacteria</taxon>
        <taxon>Pseudomonadati</taxon>
        <taxon>Bacteroidota</taxon>
        <taxon>Cytophagia</taxon>
        <taxon>Cytophagales</taxon>
        <taxon>Cyclobacteriaceae</taxon>
        <taxon>Cyclobacterium</taxon>
    </lineage>
</organism>
<evidence type="ECO:0000256" key="9">
    <source>
        <dbReference type="SAM" id="SignalP"/>
    </source>
</evidence>
<evidence type="ECO:0000256" key="3">
    <source>
        <dbReference type="ARBA" id="ARBA00022722"/>
    </source>
</evidence>
<dbReference type="InterPro" id="IPR036691">
    <property type="entry name" value="Endo/exonu/phosph_ase_sf"/>
</dbReference>
<dbReference type="EMBL" id="CP002955">
    <property type="protein sequence ID" value="AEL24115.1"/>
    <property type="molecule type" value="Genomic_DNA"/>
</dbReference>
<dbReference type="SUPFAM" id="SSF56219">
    <property type="entry name" value="DNase I-like"/>
    <property type="match status" value="1"/>
</dbReference>
<dbReference type="GO" id="GO:0004527">
    <property type="term" value="F:exonuclease activity"/>
    <property type="evidence" value="ECO:0007669"/>
    <property type="project" value="UniProtKB-KW"/>
</dbReference>
<evidence type="ECO:0000256" key="1">
    <source>
        <dbReference type="ARBA" id="ARBA00001936"/>
    </source>
</evidence>
<keyword evidence="11" id="KW-0255">Endonuclease</keyword>
<evidence type="ECO:0000313" key="11">
    <source>
        <dbReference type="EMBL" id="AEL24115.1"/>
    </source>
</evidence>
<evidence type="ECO:0000256" key="6">
    <source>
        <dbReference type="ARBA" id="ARBA00022801"/>
    </source>
</evidence>
<accession>G0IUC0</accession>
<dbReference type="GO" id="GO:0046872">
    <property type="term" value="F:metal ion binding"/>
    <property type="evidence" value="ECO:0007669"/>
    <property type="project" value="UniProtKB-KW"/>
</dbReference>
<protein>
    <submittedName>
        <fullName evidence="11">Endonuclease/exonuclease/phosphatase</fullName>
    </submittedName>
</protein>
<reference evidence="12" key="1">
    <citation type="submission" date="2011-07" db="EMBL/GenBank/DDBJ databases">
        <title>The complete genome of Cyclobacterium marinum DSM 745.</title>
        <authorList>
            <person name="Lucas S."/>
            <person name="Han J."/>
            <person name="Lapidus A."/>
            <person name="Bruce D."/>
            <person name="Goodwin L."/>
            <person name="Pitluck S."/>
            <person name="Peters L."/>
            <person name="Kyrpides N."/>
            <person name="Mavromatis K."/>
            <person name="Ivanova N."/>
            <person name="Ovchinnikova G."/>
            <person name="Chertkov O."/>
            <person name="Detter J.C."/>
            <person name="Tapia R."/>
            <person name="Han C."/>
            <person name="Land M."/>
            <person name="Hauser L."/>
            <person name="Markowitz V."/>
            <person name="Cheng J.-F."/>
            <person name="Hugenholtz P."/>
            <person name="Woyke T."/>
            <person name="Wu D."/>
            <person name="Tindall B."/>
            <person name="Schuetze A."/>
            <person name="Brambilla E."/>
            <person name="Klenk H.-P."/>
            <person name="Eisen J.A."/>
        </authorList>
    </citation>
    <scope>NUCLEOTIDE SEQUENCE [LARGE SCALE GENOMIC DNA]</scope>
    <source>
        <strain evidence="12">ATCC 25205 / DSM 745 / LMG 13164 / NCIMB 1802</strain>
    </source>
</reference>
<evidence type="ECO:0000256" key="7">
    <source>
        <dbReference type="ARBA" id="ARBA00022842"/>
    </source>
</evidence>
<keyword evidence="5" id="KW-0227">DNA damage</keyword>
<feature type="signal peptide" evidence="9">
    <location>
        <begin position="1"/>
        <end position="24"/>
    </location>
</feature>
<sequence length="311" mass="35904">MRYLLFKLCPLFFLMGLFNQPLMAQNDSLKILSYNIWNGFDWGKDLERKRKMTAWLKEVDADVIGFQELNNFTAEELKVWAKEIGHEYSVLLKEDGYPIGITSKQPIQLKTKMLGGLWHGMLHVKTYGIDFIVVHLSPHDWAFRRKEAEIISDYAQESILGEEKNKLIILGDFNSQSPFDINFDAQNTVSLKRKQHSDSLRRAENGPEAYQNLRLGTIDYSVISKFLSWPLIDVVQKKQADHNKKSFPTMVFGKDLSNSDFDKNQQRIDYILVSSNLEAQLIHAEISNQGAPDFLSDHYPVQATFKLNPKK</sequence>
<dbReference type="Gene3D" id="3.60.10.10">
    <property type="entry name" value="Endonuclease/exonuclease/phosphatase"/>
    <property type="match status" value="1"/>
</dbReference>
<dbReference type="PANTHER" id="PTHR15822">
    <property type="entry name" value="TRAF AND TNF RECEPTOR-ASSOCIATED PROTEIN"/>
    <property type="match status" value="1"/>
</dbReference>
<dbReference type="KEGG" id="cmr:Cycma_0335"/>
<proteinExistence type="predicted"/>
<name>G0IUC0_CYCMS</name>
<dbReference type="eggNOG" id="COG0708">
    <property type="taxonomic scope" value="Bacteria"/>
</dbReference>
<evidence type="ECO:0000256" key="2">
    <source>
        <dbReference type="ARBA" id="ARBA00001946"/>
    </source>
</evidence>
<dbReference type="AlphaFoldDB" id="G0IUC0"/>
<evidence type="ECO:0000256" key="5">
    <source>
        <dbReference type="ARBA" id="ARBA00022763"/>
    </source>
</evidence>
<dbReference type="InterPro" id="IPR005135">
    <property type="entry name" value="Endo/exonuclease/phosphatase"/>
</dbReference>
<evidence type="ECO:0000259" key="10">
    <source>
        <dbReference type="Pfam" id="PF03372"/>
    </source>
</evidence>
<feature type="domain" description="Endonuclease/exonuclease/phosphatase" evidence="10">
    <location>
        <begin position="32"/>
        <end position="298"/>
    </location>
</feature>
<dbReference type="PANTHER" id="PTHR15822:SF4">
    <property type="entry name" value="TYROSYL-DNA PHOSPHODIESTERASE 2"/>
    <property type="match status" value="1"/>
</dbReference>
<keyword evidence="8" id="KW-0234">DNA repair</keyword>
<keyword evidence="3" id="KW-0540">Nuclease</keyword>
<dbReference type="HOGENOM" id="CLU_079288_0_0_10"/>
<keyword evidence="6" id="KW-0378">Hydrolase</keyword>
<evidence type="ECO:0000256" key="4">
    <source>
        <dbReference type="ARBA" id="ARBA00022723"/>
    </source>
</evidence>
<dbReference type="OrthoDB" id="9778989at2"/>
<evidence type="ECO:0000313" key="12">
    <source>
        <dbReference type="Proteomes" id="UP000001635"/>
    </source>
</evidence>
<keyword evidence="9" id="KW-0732">Signal</keyword>
<dbReference type="GO" id="GO:0004519">
    <property type="term" value="F:endonuclease activity"/>
    <property type="evidence" value="ECO:0007669"/>
    <property type="project" value="UniProtKB-KW"/>
</dbReference>
<comment type="cofactor">
    <cofactor evidence="2">
        <name>Mg(2+)</name>
        <dbReference type="ChEBI" id="CHEBI:18420"/>
    </cofactor>
</comment>
<dbReference type="GO" id="GO:0006281">
    <property type="term" value="P:DNA repair"/>
    <property type="evidence" value="ECO:0007669"/>
    <property type="project" value="UniProtKB-KW"/>
</dbReference>
<dbReference type="RefSeq" id="WP_014018414.1">
    <property type="nucleotide sequence ID" value="NC_015914.1"/>
</dbReference>
<keyword evidence="12" id="KW-1185">Reference proteome</keyword>
<gene>
    <name evidence="11" type="ordered locus">Cycma_0335</name>
</gene>
<dbReference type="InterPro" id="IPR051547">
    <property type="entry name" value="TDP2-like"/>
</dbReference>
<keyword evidence="4" id="KW-0479">Metal-binding</keyword>
<dbReference type="Proteomes" id="UP000001635">
    <property type="component" value="Chromosome"/>
</dbReference>
<keyword evidence="7" id="KW-0460">Magnesium</keyword>
<comment type="cofactor">
    <cofactor evidence="1">
        <name>Mn(2+)</name>
        <dbReference type="ChEBI" id="CHEBI:29035"/>
    </cofactor>
</comment>
<dbReference type="Pfam" id="PF03372">
    <property type="entry name" value="Exo_endo_phos"/>
    <property type="match status" value="1"/>
</dbReference>
<dbReference type="STRING" id="880070.Cycma_0335"/>
<keyword evidence="11" id="KW-0269">Exonuclease</keyword>
<feature type="chain" id="PRO_5003401011" evidence="9">
    <location>
        <begin position="25"/>
        <end position="311"/>
    </location>
</feature>
<evidence type="ECO:0000256" key="8">
    <source>
        <dbReference type="ARBA" id="ARBA00023204"/>
    </source>
</evidence>